<reference evidence="1" key="1">
    <citation type="journal article" date="2014" name="Int. J. Syst. Evol. Microbiol.">
        <title>Complete genome sequence of Corynebacterium casei LMG S-19264T (=DSM 44701T), isolated from a smear-ripened cheese.</title>
        <authorList>
            <consortium name="US DOE Joint Genome Institute (JGI-PGF)"/>
            <person name="Walter F."/>
            <person name="Albersmeier A."/>
            <person name="Kalinowski J."/>
            <person name="Ruckert C."/>
        </authorList>
    </citation>
    <scope>NUCLEOTIDE SEQUENCE</scope>
    <source>
        <strain evidence="1">CGMCC 1.12153</strain>
    </source>
</reference>
<sequence length="43" mass="4820">MRRLLLGILLTIVIGFSYVGYSDLDTNPAPEETSNDESSEQQF</sequence>
<protein>
    <submittedName>
        <fullName evidence="1">Uncharacterized protein</fullName>
    </submittedName>
</protein>
<organism evidence="1 2">
    <name type="scientific">Halobacillus andaensis</name>
    <dbReference type="NCBI Taxonomy" id="1176239"/>
    <lineage>
        <taxon>Bacteria</taxon>
        <taxon>Bacillati</taxon>
        <taxon>Bacillota</taxon>
        <taxon>Bacilli</taxon>
        <taxon>Bacillales</taxon>
        <taxon>Bacillaceae</taxon>
        <taxon>Halobacillus</taxon>
    </lineage>
</organism>
<dbReference type="RefSeq" id="WP_268235660.1">
    <property type="nucleotide sequence ID" value="NZ_BMEL01000003.1"/>
</dbReference>
<evidence type="ECO:0000313" key="2">
    <source>
        <dbReference type="Proteomes" id="UP000660110"/>
    </source>
</evidence>
<comment type="caution">
    <text evidence="1">The sequence shown here is derived from an EMBL/GenBank/DDBJ whole genome shotgun (WGS) entry which is preliminary data.</text>
</comment>
<proteinExistence type="predicted"/>
<keyword evidence="2" id="KW-1185">Reference proteome</keyword>
<dbReference type="Proteomes" id="UP000660110">
    <property type="component" value="Unassembled WGS sequence"/>
</dbReference>
<reference evidence="1" key="2">
    <citation type="submission" date="2020-09" db="EMBL/GenBank/DDBJ databases">
        <authorList>
            <person name="Sun Q."/>
            <person name="Zhou Y."/>
        </authorList>
    </citation>
    <scope>NUCLEOTIDE SEQUENCE</scope>
    <source>
        <strain evidence="1">CGMCC 1.12153</strain>
    </source>
</reference>
<evidence type="ECO:0000313" key="1">
    <source>
        <dbReference type="EMBL" id="GGF24459.1"/>
    </source>
</evidence>
<dbReference type="EMBL" id="BMEL01000003">
    <property type="protein sequence ID" value="GGF24459.1"/>
    <property type="molecule type" value="Genomic_DNA"/>
</dbReference>
<gene>
    <name evidence="1" type="ORF">GCM10010954_24190</name>
</gene>
<accession>A0A917B5X8</accession>
<name>A0A917B5X8_HALAA</name>
<dbReference type="AlphaFoldDB" id="A0A917B5X8"/>